<protein>
    <submittedName>
        <fullName evidence="1">Uncharacterized protein</fullName>
    </submittedName>
</protein>
<organism evidence="1 2">
    <name type="scientific">Entomophthora muscae</name>
    <dbReference type="NCBI Taxonomy" id="34485"/>
    <lineage>
        <taxon>Eukaryota</taxon>
        <taxon>Fungi</taxon>
        <taxon>Fungi incertae sedis</taxon>
        <taxon>Zoopagomycota</taxon>
        <taxon>Entomophthoromycotina</taxon>
        <taxon>Entomophthoromycetes</taxon>
        <taxon>Entomophthorales</taxon>
        <taxon>Entomophthoraceae</taxon>
        <taxon>Entomophthora</taxon>
    </lineage>
</organism>
<gene>
    <name evidence="1" type="ORF">DSO57_1032128</name>
</gene>
<dbReference type="Proteomes" id="UP001165960">
    <property type="component" value="Unassembled WGS sequence"/>
</dbReference>
<comment type="caution">
    <text evidence="1">The sequence shown here is derived from an EMBL/GenBank/DDBJ whole genome shotgun (WGS) entry which is preliminary data.</text>
</comment>
<evidence type="ECO:0000313" key="1">
    <source>
        <dbReference type="EMBL" id="KAJ9087555.1"/>
    </source>
</evidence>
<name>A0ACC2ULF8_9FUNG</name>
<sequence>MTTVDIIIVNMGAVAASNPTTSRSQNVKDPRNLHPGCIQLTVGPTSYGLRSEQYSQAYQEKY</sequence>
<reference evidence="1" key="1">
    <citation type="submission" date="2022-04" db="EMBL/GenBank/DDBJ databases">
        <title>Genome of the entomopathogenic fungus Entomophthora muscae.</title>
        <authorList>
            <person name="Elya C."/>
            <person name="Lovett B.R."/>
            <person name="Lee E."/>
            <person name="Macias A.M."/>
            <person name="Hajek A.E."/>
            <person name="De Bivort B.L."/>
            <person name="Kasson M.T."/>
            <person name="De Fine Licht H.H."/>
            <person name="Stajich J.E."/>
        </authorList>
    </citation>
    <scope>NUCLEOTIDE SEQUENCE</scope>
    <source>
        <strain evidence="1">Berkeley</strain>
    </source>
</reference>
<accession>A0ACC2ULF8</accession>
<dbReference type="EMBL" id="QTSX02000238">
    <property type="protein sequence ID" value="KAJ9087555.1"/>
    <property type="molecule type" value="Genomic_DNA"/>
</dbReference>
<evidence type="ECO:0000313" key="2">
    <source>
        <dbReference type="Proteomes" id="UP001165960"/>
    </source>
</evidence>
<keyword evidence="2" id="KW-1185">Reference proteome</keyword>
<proteinExistence type="predicted"/>